<dbReference type="Gene3D" id="3.30.300.30">
    <property type="match status" value="1"/>
</dbReference>
<accession>A0A7K3RSU0</accession>
<dbReference type="SUPFAM" id="SSF56801">
    <property type="entry name" value="Acetyl-CoA synthetase-like"/>
    <property type="match status" value="1"/>
</dbReference>
<dbReference type="CDD" id="cd04433">
    <property type="entry name" value="AFD_class_I"/>
    <property type="match status" value="1"/>
</dbReference>
<dbReference type="Pfam" id="PF13193">
    <property type="entry name" value="AMP-binding_C"/>
    <property type="match status" value="1"/>
</dbReference>
<keyword evidence="3" id="KW-0436">Ligase</keyword>
<dbReference type="InterPro" id="IPR050237">
    <property type="entry name" value="ATP-dep_AMP-bd_enzyme"/>
</dbReference>
<dbReference type="EMBL" id="JAAGMP010000409">
    <property type="protein sequence ID" value="NEC18249.1"/>
    <property type="molecule type" value="Genomic_DNA"/>
</dbReference>
<name>A0A7K3RSU0_9ACTN</name>
<proteinExistence type="predicted"/>
<dbReference type="PROSITE" id="PS00455">
    <property type="entry name" value="AMP_BINDING"/>
    <property type="match status" value="1"/>
</dbReference>
<dbReference type="InterPro" id="IPR020845">
    <property type="entry name" value="AMP-binding_CS"/>
</dbReference>
<evidence type="ECO:0000313" key="3">
    <source>
        <dbReference type="EMBL" id="NEC18249.1"/>
    </source>
</evidence>
<protein>
    <submittedName>
        <fullName evidence="3">Acyl--CoA ligase</fullName>
    </submittedName>
</protein>
<dbReference type="InterPro" id="IPR045851">
    <property type="entry name" value="AMP-bd_C_sf"/>
</dbReference>
<dbReference type="Gene3D" id="3.40.50.12780">
    <property type="entry name" value="N-terminal domain of ligase-like"/>
    <property type="match status" value="1"/>
</dbReference>
<organism evidence="3 4">
    <name type="scientific">Streptomyces parvus</name>
    <dbReference type="NCBI Taxonomy" id="66428"/>
    <lineage>
        <taxon>Bacteria</taxon>
        <taxon>Bacillati</taxon>
        <taxon>Actinomycetota</taxon>
        <taxon>Actinomycetes</taxon>
        <taxon>Kitasatosporales</taxon>
        <taxon>Streptomycetaceae</taxon>
        <taxon>Streptomyces</taxon>
    </lineage>
</organism>
<dbReference type="InterPro" id="IPR000873">
    <property type="entry name" value="AMP-dep_synth/lig_dom"/>
</dbReference>
<dbReference type="Pfam" id="PF00501">
    <property type="entry name" value="AMP-binding"/>
    <property type="match status" value="1"/>
</dbReference>
<dbReference type="Proteomes" id="UP000469670">
    <property type="component" value="Unassembled WGS sequence"/>
</dbReference>
<sequence>MSSLPPAEGAVEPDHVETVHAFLRQRAEQEPDRIALDIAGGGTLTFRRWEERSNAAARALLAREVRRGSRVALLFSEQDWIDYAVAYLGVLKAGGTGVHLSDGLPADELRRRWTETGAEGLVHSTGLTAPAGFDGWLLPAAELAGDTAPVAVPTGPDDLADILYTSGTTGPAKAYTNPHSTLMHGRRPAGLRRLDGSAPLLAPMPMGTPSSAMSASLMPLNSPSTVVLCPPDDIGAMGRLIARYGVATVLATPWIAQRMVAERLAERYDLSSVTTVAIASAALPASTARALLGMMPGLAINTAYAQGEAVPAVILGSFDPDRPLALGRPAPGTELRVADPEGGAVPDGEIGEIWLRSAGAKRRYVDESLNALLRTGGWIRTRDLGRVGEDGDLYLFDRMTDAVRIGGRLVSTLEVEGVLYDHPAVREAAVFGVPGPDGDPALVAALVLDAPPGAEAGVPAFLRDRLEPRQMPSAVQVVDALPRGVTGKVLKHRLRERLPVLNDRYEPRRAGTPS</sequence>
<reference evidence="3 4" key="1">
    <citation type="submission" date="2020-01" db="EMBL/GenBank/DDBJ databases">
        <title>Insect and environment-associated Actinomycetes.</title>
        <authorList>
            <person name="Currrie C."/>
            <person name="Chevrette M."/>
            <person name="Carlson C."/>
            <person name="Stubbendieck R."/>
            <person name="Wendt-Pienkowski E."/>
        </authorList>
    </citation>
    <scope>NUCLEOTIDE SEQUENCE [LARGE SCALE GENOMIC DNA]</scope>
    <source>
        <strain evidence="3 4">SID7590</strain>
    </source>
</reference>
<evidence type="ECO:0000259" key="2">
    <source>
        <dbReference type="Pfam" id="PF13193"/>
    </source>
</evidence>
<dbReference type="PANTHER" id="PTHR43767">
    <property type="entry name" value="LONG-CHAIN-FATTY-ACID--COA LIGASE"/>
    <property type="match status" value="1"/>
</dbReference>
<evidence type="ECO:0000313" key="4">
    <source>
        <dbReference type="Proteomes" id="UP000469670"/>
    </source>
</evidence>
<feature type="domain" description="AMP-binding enzyme C-terminal" evidence="2">
    <location>
        <begin position="414"/>
        <end position="488"/>
    </location>
</feature>
<gene>
    <name evidence="3" type="ORF">G3I50_08230</name>
</gene>
<evidence type="ECO:0000259" key="1">
    <source>
        <dbReference type="Pfam" id="PF00501"/>
    </source>
</evidence>
<dbReference type="PANTHER" id="PTHR43767:SF10">
    <property type="entry name" value="SURFACTIN SYNTHASE SUBUNIT 1"/>
    <property type="match status" value="1"/>
</dbReference>
<dbReference type="InterPro" id="IPR025110">
    <property type="entry name" value="AMP-bd_C"/>
</dbReference>
<dbReference type="GO" id="GO:0016877">
    <property type="term" value="F:ligase activity, forming carbon-sulfur bonds"/>
    <property type="evidence" value="ECO:0007669"/>
    <property type="project" value="UniProtKB-ARBA"/>
</dbReference>
<dbReference type="AlphaFoldDB" id="A0A7K3RSU0"/>
<dbReference type="RefSeq" id="WP_164200967.1">
    <property type="nucleotide sequence ID" value="NZ_JAAGMP010000409.1"/>
</dbReference>
<feature type="domain" description="AMP-dependent synthetase/ligase" evidence="1">
    <location>
        <begin position="24"/>
        <end position="364"/>
    </location>
</feature>
<dbReference type="InterPro" id="IPR042099">
    <property type="entry name" value="ANL_N_sf"/>
</dbReference>
<comment type="caution">
    <text evidence="3">The sequence shown here is derived from an EMBL/GenBank/DDBJ whole genome shotgun (WGS) entry which is preliminary data.</text>
</comment>